<dbReference type="SUPFAM" id="SSF46955">
    <property type="entry name" value="Putative DNA-binding domain"/>
    <property type="match status" value="1"/>
</dbReference>
<evidence type="ECO:0000313" key="2">
    <source>
        <dbReference type="EMBL" id="SEC62410.1"/>
    </source>
</evidence>
<organism evidence="2 3">
    <name type="scientific">Tsukamurella tyrosinosolvens</name>
    <dbReference type="NCBI Taxonomy" id="57704"/>
    <lineage>
        <taxon>Bacteria</taxon>
        <taxon>Bacillati</taxon>
        <taxon>Actinomycetota</taxon>
        <taxon>Actinomycetes</taxon>
        <taxon>Mycobacteriales</taxon>
        <taxon>Tsukamurellaceae</taxon>
        <taxon>Tsukamurella</taxon>
    </lineage>
</organism>
<dbReference type="GO" id="GO:0003677">
    <property type="term" value="F:DNA binding"/>
    <property type="evidence" value="ECO:0007669"/>
    <property type="project" value="InterPro"/>
</dbReference>
<evidence type="ECO:0000259" key="1">
    <source>
        <dbReference type="Pfam" id="PF12728"/>
    </source>
</evidence>
<keyword evidence="3" id="KW-1185">Reference proteome</keyword>
<dbReference type="NCBIfam" id="TIGR01764">
    <property type="entry name" value="excise"/>
    <property type="match status" value="1"/>
</dbReference>
<sequence length="84" mass="9254">MQELDSAIATLIAAARSQPAEQRPPGRVMLTAQEVAERLHLSKGHVYSLVRQGEVASVKIGRRVLISEDALEEFLDRSTSPAHY</sequence>
<accession>A0A1H4U1K0</accession>
<dbReference type="RefSeq" id="WP_082791419.1">
    <property type="nucleotide sequence ID" value="NZ_FNSA01000003.1"/>
</dbReference>
<protein>
    <submittedName>
        <fullName evidence="2">DNA binding domain-containing protein, excisionase family</fullName>
    </submittedName>
</protein>
<gene>
    <name evidence="2" type="ORF">SAMN04489793_2763</name>
</gene>
<evidence type="ECO:0000313" key="3">
    <source>
        <dbReference type="Proteomes" id="UP000182241"/>
    </source>
</evidence>
<name>A0A1H4U1K0_TSUTY</name>
<dbReference type="InterPro" id="IPR009061">
    <property type="entry name" value="DNA-bd_dom_put_sf"/>
</dbReference>
<feature type="domain" description="Helix-turn-helix" evidence="1">
    <location>
        <begin position="29"/>
        <end position="77"/>
    </location>
</feature>
<dbReference type="OrthoDB" id="9806039at2"/>
<dbReference type="AlphaFoldDB" id="A0A1H4U1K0"/>
<dbReference type="InterPro" id="IPR041657">
    <property type="entry name" value="HTH_17"/>
</dbReference>
<dbReference type="EMBL" id="FNSA01000003">
    <property type="protein sequence ID" value="SEC62410.1"/>
    <property type="molecule type" value="Genomic_DNA"/>
</dbReference>
<proteinExistence type="predicted"/>
<reference evidence="3" key="1">
    <citation type="submission" date="2016-10" db="EMBL/GenBank/DDBJ databases">
        <authorList>
            <person name="Varghese N."/>
            <person name="Submissions S."/>
        </authorList>
    </citation>
    <scope>NUCLEOTIDE SEQUENCE [LARGE SCALE GENOMIC DNA]</scope>
    <source>
        <strain evidence="3">DSM 44234</strain>
    </source>
</reference>
<dbReference type="Proteomes" id="UP000182241">
    <property type="component" value="Unassembled WGS sequence"/>
</dbReference>
<dbReference type="Pfam" id="PF12728">
    <property type="entry name" value="HTH_17"/>
    <property type="match status" value="1"/>
</dbReference>
<dbReference type="InterPro" id="IPR010093">
    <property type="entry name" value="SinI_DNA-bd"/>
</dbReference>